<name>A0A1Y2FYK7_9BASI</name>
<dbReference type="InterPro" id="IPR026832">
    <property type="entry name" value="Asteroid"/>
</dbReference>
<evidence type="ECO:0000313" key="3">
    <source>
        <dbReference type="Proteomes" id="UP000193467"/>
    </source>
</evidence>
<dbReference type="PANTHER" id="PTHR15665">
    <property type="entry name" value="ASTEROID PROTEIN"/>
    <property type="match status" value="1"/>
</dbReference>
<dbReference type="PANTHER" id="PTHR15665:SF1">
    <property type="entry name" value="PROTEIN ASTEROID HOMOLOG 1"/>
    <property type="match status" value="1"/>
</dbReference>
<dbReference type="AlphaFoldDB" id="A0A1Y2FYK7"/>
<dbReference type="SUPFAM" id="SSF88723">
    <property type="entry name" value="PIN domain-like"/>
    <property type="match status" value="1"/>
</dbReference>
<comment type="caution">
    <text evidence="2">The sequence shown here is derived from an EMBL/GenBank/DDBJ whole genome shotgun (WGS) entry which is preliminary data.</text>
</comment>
<gene>
    <name evidence="2" type="ORF">BCR35DRAFT_350621</name>
</gene>
<dbReference type="Gene3D" id="3.40.50.1010">
    <property type="entry name" value="5'-nuclease"/>
    <property type="match status" value="1"/>
</dbReference>
<dbReference type="OrthoDB" id="25987at2759"/>
<organism evidence="2 3">
    <name type="scientific">Leucosporidium creatinivorum</name>
    <dbReference type="NCBI Taxonomy" id="106004"/>
    <lineage>
        <taxon>Eukaryota</taxon>
        <taxon>Fungi</taxon>
        <taxon>Dikarya</taxon>
        <taxon>Basidiomycota</taxon>
        <taxon>Pucciniomycotina</taxon>
        <taxon>Microbotryomycetes</taxon>
        <taxon>Leucosporidiales</taxon>
        <taxon>Leucosporidium</taxon>
    </lineage>
</organism>
<dbReference type="InterPro" id="IPR029060">
    <property type="entry name" value="PIN-like_dom_sf"/>
</dbReference>
<evidence type="ECO:0000313" key="2">
    <source>
        <dbReference type="EMBL" id="ORY89130.1"/>
    </source>
</evidence>
<comment type="similarity">
    <text evidence="1">Belongs to the asteroid family.</text>
</comment>
<proteinExistence type="inferred from homology"/>
<dbReference type="STRING" id="106004.A0A1Y2FYK7"/>
<sequence>MGVHGLTSYIAKHSSLHTTLLLPPPPADATAPEGSATAPAAVVKRAWIVDALAFLYHVGLQDTLRGGNYKELRENVRRYVEYWRACGLEPEFVWDGPFDSSKLPTVVQRSQQSLKKSLAYMRASDEKRGSQPQLAASAARLPLLSQNACIAELRALGVPMWFAEGEADSPTAELAQRRGEGALVGSNDSDYFIFPSSAGYVPLQRIEYGPDRLCRLEHVDPSLPPCLRMQVHHHTTIAKSLCIPPSHLPAFAALIGNDQFSYPELLLPRRTAAAFPGQVDKTDTLRIARALAQVDASIGVEDAVRAVVPTLLSKPSRDPNMIANLLRSAGSYQLQPLDLPSPSFPLHPRPSDTLPQAQCRLIYLDAFRLGRLNQFSLSIIKHRQVTPGGAVEVPEYQSPSVSIGRPLRLWIYAILDEAIGFSGDTSIIEHVRRQEELYAAIVLIPKLQDLLDSQEGGVFPSPIVLGSPEERLSLYIVALAWPGLPPPRYDFFPLVLALRHIQRYSKRPWSSEEILAALTTAVLLASGSSLDLSAFPLPPAPPKPYIQRSVELVQALFYQRILAEVLLVTELLPEPHELFNGALFHLLLGVGDRWSTIESGLPTEVKSRVGQLWEMVVRE</sequence>
<dbReference type="Proteomes" id="UP000193467">
    <property type="component" value="Unassembled WGS sequence"/>
</dbReference>
<accession>A0A1Y2FYK7</accession>
<reference evidence="2 3" key="1">
    <citation type="submission" date="2016-07" db="EMBL/GenBank/DDBJ databases">
        <title>Pervasive Adenine N6-methylation of Active Genes in Fungi.</title>
        <authorList>
            <consortium name="DOE Joint Genome Institute"/>
            <person name="Mondo S.J."/>
            <person name="Dannebaum R.O."/>
            <person name="Kuo R.C."/>
            <person name="Labutti K."/>
            <person name="Haridas S."/>
            <person name="Kuo A."/>
            <person name="Salamov A."/>
            <person name="Ahrendt S.R."/>
            <person name="Lipzen A."/>
            <person name="Sullivan W."/>
            <person name="Andreopoulos W.B."/>
            <person name="Clum A."/>
            <person name="Lindquist E."/>
            <person name="Daum C."/>
            <person name="Ramamoorthy G.K."/>
            <person name="Gryganskyi A."/>
            <person name="Culley D."/>
            <person name="Magnuson J.K."/>
            <person name="James T.Y."/>
            <person name="O'Malley M.A."/>
            <person name="Stajich J.E."/>
            <person name="Spatafora J.W."/>
            <person name="Visel A."/>
            <person name="Grigoriev I.V."/>
        </authorList>
    </citation>
    <scope>NUCLEOTIDE SEQUENCE [LARGE SCALE GENOMIC DNA]</scope>
    <source>
        <strain evidence="2 3">62-1032</strain>
    </source>
</reference>
<dbReference type="InParanoid" id="A0A1Y2FYK7"/>
<keyword evidence="3" id="KW-1185">Reference proteome</keyword>
<protein>
    <submittedName>
        <fullName evidence="2">PIN domain-like protein</fullName>
    </submittedName>
</protein>
<dbReference type="EMBL" id="MCGR01000007">
    <property type="protein sequence ID" value="ORY89130.1"/>
    <property type="molecule type" value="Genomic_DNA"/>
</dbReference>
<evidence type="ECO:0000256" key="1">
    <source>
        <dbReference type="ARBA" id="ARBA00007398"/>
    </source>
</evidence>